<protein>
    <recommendedName>
        <fullName evidence="2">Mediator of RNA polymerase II transcription subunit 15</fullName>
    </recommendedName>
    <alternativeName>
        <fullName evidence="2">Mediator complex subunit 15</fullName>
    </alternativeName>
</protein>
<comment type="function">
    <text evidence="2">Component of the Mediator complex, a coactivator involved in the regulated transcription of nearly all RNA polymerase II-dependent genes. Mediator functions as a bridge to convey information from gene-specific regulatory proteins to the basal RNA polymerase II transcription machinery. Mediator is recruited to promoters by direct interactions with regulatory proteins and serves as a scaffold for the assembly of a functional preinitiation complex with RNA polymerase II and the general transcription factors.</text>
</comment>
<dbReference type="InterPro" id="IPR019087">
    <property type="entry name" value="Med15_N"/>
</dbReference>
<dbReference type="Gene3D" id="1.10.246.20">
    <property type="entry name" value="Coactivator CBP, KIX domain"/>
    <property type="match status" value="1"/>
</dbReference>
<gene>
    <name evidence="4" type="primary">Cnig_chr_III.g9321</name>
    <name evidence="2" type="synonym">MED15</name>
    <name evidence="4" type="ORF">B9Z55_009321</name>
</gene>
<reference evidence="5" key="1">
    <citation type="submission" date="2017-10" db="EMBL/GenBank/DDBJ databases">
        <title>Rapid genome shrinkage in a self-fertile nematode reveals novel sperm competition proteins.</title>
        <authorList>
            <person name="Yin D."/>
            <person name="Schwarz E.M."/>
            <person name="Thomas C.G."/>
            <person name="Felde R.L."/>
            <person name="Korf I.F."/>
            <person name="Cutter A.D."/>
            <person name="Schartner C.M."/>
            <person name="Ralston E.J."/>
            <person name="Meyer B.J."/>
            <person name="Haag E.S."/>
        </authorList>
    </citation>
    <scope>NUCLEOTIDE SEQUENCE [LARGE SCALE GENOMIC DNA]</scope>
    <source>
        <strain evidence="5">JU1422</strain>
    </source>
</reference>
<evidence type="ECO:0000256" key="1">
    <source>
        <dbReference type="ARBA" id="ARBA00023242"/>
    </source>
</evidence>
<comment type="caution">
    <text evidence="4">The sequence shown here is derived from an EMBL/GenBank/DDBJ whole genome shotgun (WGS) entry which is preliminary data.</text>
</comment>
<organism evidence="4 5">
    <name type="scientific">Caenorhabditis nigoni</name>
    <dbReference type="NCBI Taxonomy" id="1611254"/>
    <lineage>
        <taxon>Eukaryota</taxon>
        <taxon>Metazoa</taxon>
        <taxon>Ecdysozoa</taxon>
        <taxon>Nematoda</taxon>
        <taxon>Chromadorea</taxon>
        <taxon>Rhabditida</taxon>
        <taxon>Rhabditina</taxon>
        <taxon>Rhabditomorpha</taxon>
        <taxon>Rhabditoidea</taxon>
        <taxon>Rhabditidae</taxon>
        <taxon>Peloderinae</taxon>
        <taxon>Caenorhabditis</taxon>
    </lineage>
</organism>
<dbReference type="OrthoDB" id="10055322at2759"/>
<name>A0A2G5URG9_9PELO</name>
<proteinExistence type="inferred from homology"/>
<dbReference type="AlphaFoldDB" id="A0A2G5URG9"/>
<dbReference type="Proteomes" id="UP000230233">
    <property type="component" value="Chromosome III"/>
</dbReference>
<dbReference type="GO" id="GO:0006355">
    <property type="term" value="P:regulation of DNA-templated transcription"/>
    <property type="evidence" value="ECO:0007669"/>
    <property type="project" value="InterPro"/>
</dbReference>
<comment type="subunit">
    <text evidence="2">Component of the Mediator complex.</text>
</comment>
<comment type="subcellular location">
    <subcellularLocation>
        <location evidence="2">Nucleus</location>
    </subcellularLocation>
</comment>
<dbReference type="Pfam" id="PF09606">
    <property type="entry name" value="Med15_N"/>
    <property type="match status" value="1"/>
</dbReference>
<dbReference type="InterPro" id="IPR036529">
    <property type="entry name" value="KIX_dom_sf"/>
</dbReference>
<sequence>MDLEDWPAPRFREHIIQILEAEIARNPYNVLPGNARQIEEYVFAKSMSKDEYMRTHAKVINAINKPFSIIDSPRSPVVAQ</sequence>
<accession>A0A2G5URG9</accession>
<feature type="domain" description="Mediator of RNA polymerase II transcription subunit 15 N-terminal" evidence="3">
    <location>
        <begin position="4"/>
        <end position="65"/>
    </location>
</feature>
<keyword evidence="1 2" id="KW-0539">Nucleus</keyword>
<evidence type="ECO:0000313" key="5">
    <source>
        <dbReference type="Proteomes" id="UP000230233"/>
    </source>
</evidence>
<keyword evidence="2" id="KW-0804">Transcription</keyword>
<evidence type="ECO:0000259" key="3">
    <source>
        <dbReference type="Pfam" id="PF09606"/>
    </source>
</evidence>
<comment type="similarity">
    <text evidence="2">Belongs to the Mediator complex subunit 15 family.</text>
</comment>
<keyword evidence="2" id="KW-0805">Transcription regulation</keyword>
<dbReference type="EMBL" id="PDUG01000003">
    <property type="protein sequence ID" value="PIC42155.1"/>
    <property type="molecule type" value="Genomic_DNA"/>
</dbReference>
<dbReference type="GO" id="GO:0005634">
    <property type="term" value="C:nucleus"/>
    <property type="evidence" value="ECO:0007669"/>
    <property type="project" value="UniProtKB-SubCell"/>
</dbReference>
<keyword evidence="2" id="KW-0010">Activator</keyword>
<keyword evidence="5" id="KW-1185">Reference proteome</keyword>
<dbReference type="STRING" id="1611254.A0A2G5URG9"/>
<dbReference type="GO" id="GO:0003712">
    <property type="term" value="F:transcription coregulator activity"/>
    <property type="evidence" value="ECO:0007669"/>
    <property type="project" value="InterPro"/>
</dbReference>
<evidence type="ECO:0000313" key="4">
    <source>
        <dbReference type="EMBL" id="PIC42155.1"/>
    </source>
</evidence>
<evidence type="ECO:0000256" key="2">
    <source>
        <dbReference type="RuleBase" id="RU364148"/>
    </source>
</evidence>